<feature type="compositionally biased region" description="Low complexity" evidence="2">
    <location>
        <begin position="25"/>
        <end position="34"/>
    </location>
</feature>
<feature type="region of interest" description="Disordered" evidence="2">
    <location>
        <begin position="702"/>
        <end position="778"/>
    </location>
</feature>
<dbReference type="Proteomes" id="UP001295423">
    <property type="component" value="Unassembled WGS sequence"/>
</dbReference>
<organism evidence="3 4">
    <name type="scientific">Cylindrotheca closterium</name>
    <dbReference type="NCBI Taxonomy" id="2856"/>
    <lineage>
        <taxon>Eukaryota</taxon>
        <taxon>Sar</taxon>
        <taxon>Stramenopiles</taxon>
        <taxon>Ochrophyta</taxon>
        <taxon>Bacillariophyta</taxon>
        <taxon>Bacillariophyceae</taxon>
        <taxon>Bacillariophycidae</taxon>
        <taxon>Bacillariales</taxon>
        <taxon>Bacillariaceae</taxon>
        <taxon>Cylindrotheca</taxon>
    </lineage>
</organism>
<dbReference type="Pfam" id="PF05327">
    <property type="entry name" value="RRN3"/>
    <property type="match status" value="2"/>
</dbReference>
<dbReference type="PANTHER" id="PTHR12790:SF0">
    <property type="entry name" value="RNA POLYMERASE I-SPECIFIC TRANSCRIPTION INITIATION FACTOR RRN3-RELATED"/>
    <property type="match status" value="1"/>
</dbReference>
<name>A0AAD2JPB8_9STRA</name>
<dbReference type="EMBL" id="CAKOGP040002424">
    <property type="protein sequence ID" value="CAJ1969252.1"/>
    <property type="molecule type" value="Genomic_DNA"/>
</dbReference>
<evidence type="ECO:0000313" key="4">
    <source>
        <dbReference type="Proteomes" id="UP001295423"/>
    </source>
</evidence>
<feature type="compositionally biased region" description="Basic and acidic residues" evidence="2">
    <location>
        <begin position="751"/>
        <end position="766"/>
    </location>
</feature>
<evidence type="ECO:0000256" key="2">
    <source>
        <dbReference type="SAM" id="MobiDB-lite"/>
    </source>
</evidence>
<evidence type="ECO:0008006" key="5">
    <source>
        <dbReference type="Google" id="ProtNLM"/>
    </source>
</evidence>
<dbReference type="GO" id="GO:0001042">
    <property type="term" value="F:RNA polymerase I core binding"/>
    <property type="evidence" value="ECO:0007669"/>
    <property type="project" value="TreeGrafter"/>
</dbReference>
<feature type="compositionally biased region" description="Polar residues" evidence="2">
    <location>
        <begin position="41"/>
        <end position="62"/>
    </location>
</feature>
<dbReference type="PANTHER" id="PTHR12790">
    <property type="entry name" value="TRANSCRIPTION INITIATION FACTOR IA RRN3"/>
    <property type="match status" value="1"/>
</dbReference>
<feature type="region of interest" description="Disordered" evidence="2">
    <location>
        <begin position="1"/>
        <end position="62"/>
    </location>
</feature>
<gene>
    <name evidence="3" type="ORF">CYCCA115_LOCUS23612</name>
</gene>
<feature type="compositionally biased region" description="Polar residues" evidence="2">
    <location>
        <begin position="737"/>
        <end position="750"/>
    </location>
</feature>
<evidence type="ECO:0000313" key="3">
    <source>
        <dbReference type="EMBL" id="CAJ1969252.1"/>
    </source>
</evidence>
<dbReference type="GO" id="GO:0001181">
    <property type="term" value="F:RNA polymerase I general transcription initiation factor activity"/>
    <property type="evidence" value="ECO:0007669"/>
    <property type="project" value="InterPro"/>
</dbReference>
<dbReference type="InterPro" id="IPR007991">
    <property type="entry name" value="RNA_pol_I_trans_ini_fac_RRN3"/>
</dbReference>
<sequence length="778" mass="88003">MTAALSIEDSTKRVLFGTPENDPGTTSTLSSSLLDGEERTSTNALATPQSSPNEKNPLLESSNIDYNLPHCSLPPLSQLQPVETFVLNAIKSRHDETPEATHVQGYKAIIDSLRRPTDPNMIRSVLISFRTAGSGSVLTMIAANPTIHAQLVHVVLRLNSTNPPKPPNSDDENAMKQFENLNKIYKEMHLLDAHLHFMLALVSAKSAHLIPVMTAVWRMLSMRVGLQPEMYHRLHAMMYTMFQLFPKARSDFFSIVATRFPHIKLDQSILCHYCKASFKVLEYLPSMRKQLIDTVVDKCLEIDVNIKIQDNGEVSIEEQKKEDSATEDATTESKDDNESPKQVSSKEQSIIDDLSEKLDSLLALLLEEIKKACKDYISAREMYYEIMPVFESTILTTHKAKFVQFCMFYACGLESGLVDNDYNYDDMEHVEHAILHRDFAAKLLEVVMDPYRATLTRQSGACYLASFISRASFVGPDTICEAISALLRWAEAYIQSLGQHGIHAADSRDQSEYHSLFYTVCQAAFYIMCFRGKEAMEFYKEVVAASTEEAGDVPSHIDLSPERWTRICCHQLQPLRYCLESVRSEFLHISHFFDLIGEEKLEKLFQDSKQMSTGRPKRRTASRISTLGTLSVRRRKGGVGGLGRGSNPLKSFFPFDPLLLRRAYDFIEPYYRDWSGSIEEEEEDESVTSEESEEDFFDMEAIDHDGNGNQAQEDHATQGRDVHGRSYSIDQSEADESTASVQAGMTTPNVQEKKDIQRKAWTEATKRPRSLSMENGSW</sequence>
<feature type="compositionally biased region" description="Basic and acidic residues" evidence="2">
    <location>
        <begin position="702"/>
        <end position="724"/>
    </location>
</feature>
<reference evidence="3" key="1">
    <citation type="submission" date="2023-08" db="EMBL/GenBank/DDBJ databases">
        <authorList>
            <person name="Audoor S."/>
            <person name="Bilcke G."/>
        </authorList>
    </citation>
    <scope>NUCLEOTIDE SEQUENCE</scope>
</reference>
<evidence type="ECO:0000256" key="1">
    <source>
        <dbReference type="ARBA" id="ARBA00010098"/>
    </source>
</evidence>
<comment type="caution">
    <text evidence="3">The sequence shown here is derived from an EMBL/GenBank/DDBJ whole genome shotgun (WGS) entry which is preliminary data.</text>
</comment>
<feature type="region of interest" description="Disordered" evidence="2">
    <location>
        <begin position="315"/>
        <end position="348"/>
    </location>
</feature>
<protein>
    <recommendedName>
        <fullName evidence="5">RNA polymerase I-specific transcription initiation factor RRN3</fullName>
    </recommendedName>
</protein>
<dbReference type="AlphaFoldDB" id="A0AAD2JPB8"/>
<dbReference type="GO" id="GO:0006361">
    <property type="term" value="P:transcription initiation at RNA polymerase I promoter"/>
    <property type="evidence" value="ECO:0007669"/>
    <property type="project" value="InterPro"/>
</dbReference>
<comment type="similarity">
    <text evidence="1">Belongs to the RRN3 family.</text>
</comment>
<dbReference type="GO" id="GO:0005634">
    <property type="term" value="C:nucleus"/>
    <property type="evidence" value="ECO:0007669"/>
    <property type="project" value="TreeGrafter"/>
</dbReference>
<proteinExistence type="inferred from homology"/>
<keyword evidence="4" id="KW-1185">Reference proteome</keyword>
<accession>A0AAD2JPB8</accession>